<evidence type="ECO:0000256" key="1">
    <source>
        <dbReference type="SAM" id="Phobius"/>
    </source>
</evidence>
<evidence type="ECO:0000313" key="3">
    <source>
        <dbReference type="Proteomes" id="UP001254813"/>
    </source>
</evidence>
<comment type="caution">
    <text evidence="2">The sequence shown here is derived from an EMBL/GenBank/DDBJ whole genome shotgun (WGS) entry which is preliminary data.</text>
</comment>
<feature type="transmembrane region" description="Helical" evidence="1">
    <location>
        <begin position="46"/>
        <end position="64"/>
    </location>
</feature>
<dbReference type="RefSeq" id="WP_310927931.1">
    <property type="nucleotide sequence ID" value="NZ_JAMQOQ010000002.1"/>
</dbReference>
<gene>
    <name evidence="2" type="ORF">NDI79_07865</name>
</gene>
<organism evidence="2 3">
    <name type="scientific">Halogeometricum luteum</name>
    <dbReference type="NCBI Taxonomy" id="2950537"/>
    <lineage>
        <taxon>Archaea</taxon>
        <taxon>Methanobacteriati</taxon>
        <taxon>Methanobacteriota</taxon>
        <taxon>Stenosarchaea group</taxon>
        <taxon>Halobacteria</taxon>
        <taxon>Halobacteriales</taxon>
        <taxon>Haloferacaceae</taxon>
        <taxon>Halogeometricum</taxon>
    </lineage>
</organism>
<keyword evidence="1" id="KW-1133">Transmembrane helix</keyword>
<dbReference type="Proteomes" id="UP001254813">
    <property type="component" value="Unassembled WGS sequence"/>
</dbReference>
<accession>A0ABU2FZW7</accession>
<sequence>MSETPGPLPSVRRATLHGYVTVLLGTLLVAFGALSGPAVGRPTAEFGGIVLGILAVGSGVVGHIRPERFPRGTESAPTSLYLLAGVATVAFAFAMVSLSSG</sequence>
<feature type="transmembrane region" description="Helical" evidence="1">
    <location>
        <begin position="79"/>
        <end position="98"/>
    </location>
</feature>
<protein>
    <submittedName>
        <fullName evidence="2">Uncharacterized protein</fullName>
    </submittedName>
</protein>
<dbReference type="EMBL" id="JAMQOQ010000002">
    <property type="protein sequence ID" value="MDS0294085.1"/>
    <property type="molecule type" value="Genomic_DNA"/>
</dbReference>
<proteinExistence type="predicted"/>
<keyword evidence="1" id="KW-0472">Membrane</keyword>
<feature type="transmembrane region" description="Helical" evidence="1">
    <location>
        <begin position="16"/>
        <end position="34"/>
    </location>
</feature>
<keyword evidence="3" id="KW-1185">Reference proteome</keyword>
<reference evidence="2 3" key="1">
    <citation type="submission" date="2022-06" db="EMBL/GenBank/DDBJ databases">
        <title>Halogeometricum sp. a new haloarchaeum isolate from saline soil.</title>
        <authorList>
            <person name="Strakova D."/>
            <person name="Galisteo C."/>
            <person name="Sanchez-Porro C."/>
            <person name="Ventosa A."/>
        </authorList>
    </citation>
    <scope>NUCLEOTIDE SEQUENCE [LARGE SCALE GENOMIC DNA]</scope>
    <source>
        <strain evidence="3">S3BR25-2</strain>
    </source>
</reference>
<name>A0ABU2FZW7_9EURY</name>
<keyword evidence="1" id="KW-0812">Transmembrane</keyword>
<evidence type="ECO:0000313" key="2">
    <source>
        <dbReference type="EMBL" id="MDS0294085.1"/>
    </source>
</evidence>